<gene>
    <name evidence="2" type="ORF">UFOPK1726_00736</name>
</gene>
<dbReference type="AlphaFoldDB" id="A0A6J6EPS5"/>
<feature type="region of interest" description="Disordered" evidence="1">
    <location>
        <begin position="324"/>
        <end position="343"/>
    </location>
</feature>
<feature type="compositionally biased region" description="Basic residues" evidence="1">
    <location>
        <begin position="327"/>
        <end position="343"/>
    </location>
</feature>
<reference evidence="2" key="1">
    <citation type="submission" date="2020-05" db="EMBL/GenBank/DDBJ databases">
        <authorList>
            <person name="Chiriac C."/>
            <person name="Salcher M."/>
            <person name="Ghai R."/>
            <person name="Kavagutti S V."/>
        </authorList>
    </citation>
    <scope>NUCLEOTIDE SEQUENCE</scope>
</reference>
<organism evidence="2">
    <name type="scientific">freshwater metagenome</name>
    <dbReference type="NCBI Taxonomy" id="449393"/>
    <lineage>
        <taxon>unclassified sequences</taxon>
        <taxon>metagenomes</taxon>
        <taxon>ecological metagenomes</taxon>
    </lineage>
</organism>
<dbReference type="EMBL" id="CAEZTT010000079">
    <property type="protein sequence ID" value="CAB4578560.1"/>
    <property type="molecule type" value="Genomic_DNA"/>
</dbReference>
<name>A0A6J6EPS5_9ZZZZ</name>
<sequence>MASSTRKNSPIAQRTSKSGLRLNLERATDAASVFITKQIDSGVDVLSAINNAVKTYGTKAVAVPAIIATRAAGYTHDILTHNYSQYGTAALESLKTAKNTIETKLGNTIENLTPNMMTPFIGMPLAYLHMGSMIIYQTVTDNINTSIKLGKTVLEAIREASDKFGSAVSALPSAVIARANGINISAATASIKDLGEDAVKNLRSAMKKAKEHTLDPAGEYFNALLQKGADFNTALKQTAAHYKTTVANLFVVPDIRNSVSGYMSYFNNMIQGGIGYLSSGINSLGQGINTYVTDPFSQYLTSPFMNAINPYIGMLSPFRGFTYGGRRTQRRRNRRRTLRHKRN</sequence>
<accession>A0A6J6EPS5</accession>
<evidence type="ECO:0000313" key="2">
    <source>
        <dbReference type="EMBL" id="CAB4578560.1"/>
    </source>
</evidence>
<proteinExistence type="predicted"/>
<protein>
    <submittedName>
        <fullName evidence="2">Unannotated protein</fullName>
    </submittedName>
</protein>
<evidence type="ECO:0000256" key="1">
    <source>
        <dbReference type="SAM" id="MobiDB-lite"/>
    </source>
</evidence>